<accession>A0A8J2Q273</accession>
<proteinExistence type="predicted"/>
<evidence type="ECO:0000256" key="1">
    <source>
        <dbReference type="ARBA" id="ARBA00022723"/>
    </source>
</evidence>
<name>A0A8J2Q273_9HEXA</name>
<dbReference type="Pfam" id="PF01753">
    <property type="entry name" value="zf-MYND"/>
    <property type="match status" value="1"/>
</dbReference>
<evidence type="ECO:0000256" key="5">
    <source>
        <dbReference type="SAM" id="MobiDB-lite"/>
    </source>
</evidence>
<keyword evidence="1" id="KW-0479">Metal-binding</keyword>
<dbReference type="CDD" id="cd20071">
    <property type="entry name" value="SET_SMYD"/>
    <property type="match status" value="1"/>
</dbReference>
<evidence type="ECO:0000256" key="2">
    <source>
        <dbReference type="ARBA" id="ARBA00022771"/>
    </source>
</evidence>
<feature type="region of interest" description="Disordered" evidence="5">
    <location>
        <begin position="156"/>
        <end position="179"/>
    </location>
</feature>
<gene>
    <name evidence="7" type="ORF">AFUS01_LOCUS40390</name>
</gene>
<evidence type="ECO:0000313" key="8">
    <source>
        <dbReference type="Proteomes" id="UP000708208"/>
    </source>
</evidence>
<feature type="region of interest" description="Disordered" evidence="5">
    <location>
        <begin position="399"/>
        <end position="418"/>
    </location>
</feature>
<keyword evidence="8" id="KW-1185">Reference proteome</keyword>
<organism evidence="7 8">
    <name type="scientific">Allacma fusca</name>
    <dbReference type="NCBI Taxonomy" id="39272"/>
    <lineage>
        <taxon>Eukaryota</taxon>
        <taxon>Metazoa</taxon>
        <taxon>Ecdysozoa</taxon>
        <taxon>Arthropoda</taxon>
        <taxon>Hexapoda</taxon>
        <taxon>Collembola</taxon>
        <taxon>Symphypleona</taxon>
        <taxon>Sminthuridae</taxon>
        <taxon>Allacma</taxon>
    </lineage>
</organism>
<reference evidence="7" key="1">
    <citation type="submission" date="2021-06" db="EMBL/GenBank/DDBJ databases">
        <authorList>
            <person name="Hodson N. C."/>
            <person name="Mongue J. A."/>
            <person name="Jaron S. K."/>
        </authorList>
    </citation>
    <scope>NUCLEOTIDE SEQUENCE</scope>
</reference>
<protein>
    <recommendedName>
        <fullName evidence="6">MYND-type domain-containing protein</fullName>
    </recommendedName>
</protein>
<evidence type="ECO:0000313" key="7">
    <source>
        <dbReference type="EMBL" id="CAG7830596.1"/>
    </source>
</evidence>
<dbReference type="OrthoDB" id="3174329at2759"/>
<dbReference type="EMBL" id="CAJVCH010556694">
    <property type="protein sequence ID" value="CAG7830596.1"/>
    <property type="molecule type" value="Genomic_DNA"/>
</dbReference>
<dbReference type="GO" id="GO:0008270">
    <property type="term" value="F:zinc ion binding"/>
    <property type="evidence" value="ECO:0007669"/>
    <property type="project" value="UniProtKB-KW"/>
</dbReference>
<feature type="compositionally biased region" description="Polar residues" evidence="5">
    <location>
        <begin position="403"/>
        <end position="418"/>
    </location>
</feature>
<keyword evidence="3" id="KW-0862">Zinc</keyword>
<dbReference type="PROSITE" id="PS01360">
    <property type="entry name" value="ZF_MYND_1"/>
    <property type="match status" value="1"/>
</dbReference>
<evidence type="ECO:0000259" key="6">
    <source>
        <dbReference type="PROSITE" id="PS50865"/>
    </source>
</evidence>
<dbReference type="PANTHER" id="PTHR46455:SF5">
    <property type="entry name" value="SET AND MYND DOMAIN CONTAINING, ARTHROPOD-SPECIFIC, MEMBER 4, ISOFORM A"/>
    <property type="match status" value="1"/>
</dbReference>
<dbReference type="PANTHER" id="PTHR46455">
    <property type="entry name" value="SET AND MYND DOMAIN CONTAINING, ARTHROPOD-SPECIFIC, MEMBER 4, ISOFORM A"/>
    <property type="match status" value="1"/>
</dbReference>
<comment type="caution">
    <text evidence="7">The sequence shown here is derived from an EMBL/GenBank/DDBJ whole genome shotgun (WGS) entry which is preliminary data.</text>
</comment>
<dbReference type="PROSITE" id="PS50865">
    <property type="entry name" value="ZF_MYND_2"/>
    <property type="match status" value="1"/>
</dbReference>
<evidence type="ECO:0000256" key="3">
    <source>
        <dbReference type="ARBA" id="ARBA00022833"/>
    </source>
</evidence>
<keyword evidence="2 4" id="KW-0863">Zinc-finger</keyword>
<evidence type="ECO:0000256" key="4">
    <source>
        <dbReference type="PROSITE-ProRule" id="PRU00134"/>
    </source>
</evidence>
<feature type="domain" description="MYND-type" evidence="6">
    <location>
        <begin position="7"/>
        <end position="43"/>
    </location>
</feature>
<sequence>MSEKGNCQVCSTLCESWCSLCRTVFYCSKEHQKQDWANHKDKCTRTKYSMEENEKLGRFLVATEDVKADTLLFRDRPLVLAFRTGLLDSDDSICLGCYKLQSNIDSSTEEDEESCESHSCCLKCGLPVCSEECSSQYFHKHFECKLLREAARAKTGPTAIPGSSKDDSSQTETVTSSGLTDDQKESFIQNLLYFRCLLLKNVNLDHWNQLMSLQSNNEYREDLSNLENTARIFEEMRNVLKIIGHPTINTISKPDLHKILGILDTNTIDFKISSNVELTGIYPTFSLVEYSCIPSSKYYFVPPPPADPGKKGNRATYDLYVRSAVRLKKGDHVSITITNILWNTQKRREELKKMKYFWCECSRCIDPHELGSNFSSILCPLPECKAISIPVPKQATPAVGNPTELSGTPPSPTSLMSPGVSTDREYQWQCTNAKCGKTCETWQVKKVDSKLSETIGKLSAKASVQVYKDMLSQFDQLVHPDYYLNFVVNHSLIQMMGHDSASRNNKEILEDKLSICNRLLGTIKKLDPGLAKLNIFAAVVYFEMHSAILGLVGGEGDEDYKILRKNPETVKLGRIYLQKCIDCFKYELLSRRETKLKVLATKKIEYLNMLIKHA</sequence>
<dbReference type="Proteomes" id="UP000708208">
    <property type="component" value="Unassembled WGS sequence"/>
</dbReference>
<dbReference type="InterPro" id="IPR053010">
    <property type="entry name" value="SET_SmydA-8"/>
</dbReference>
<dbReference type="AlphaFoldDB" id="A0A8J2Q273"/>
<dbReference type="InterPro" id="IPR002893">
    <property type="entry name" value="Znf_MYND"/>
</dbReference>
<feature type="compositionally biased region" description="Polar residues" evidence="5">
    <location>
        <begin position="170"/>
        <end position="179"/>
    </location>
</feature>